<organism evidence="3 4">
    <name type="scientific">Leptospira interrogans serovar Australis str. 200703203</name>
    <dbReference type="NCBI Taxonomy" id="1085541"/>
    <lineage>
        <taxon>Bacteria</taxon>
        <taxon>Pseudomonadati</taxon>
        <taxon>Spirochaetota</taxon>
        <taxon>Spirochaetia</taxon>
        <taxon>Leptospirales</taxon>
        <taxon>Leptospiraceae</taxon>
        <taxon>Leptospira</taxon>
    </lineage>
</organism>
<accession>N1UJ12</accession>
<dbReference type="EMBL" id="AHNY02000222">
    <property type="protein sequence ID" value="EMY23876.1"/>
    <property type="molecule type" value="Genomic_DNA"/>
</dbReference>
<keyword evidence="1" id="KW-0812">Transmembrane</keyword>
<proteinExistence type="predicted"/>
<dbReference type="BioCyc" id="LINT1085541:G11IQ-4339-MONOMER"/>
<keyword evidence="1" id="KW-0472">Membrane</keyword>
<keyword evidence="1" id="KW-1133">Transmembrane helix</keyword>
<evidence type="ECO:0000313" key="3">
    <source>
        <dbReference type="EMBL" id="EMY23876.1"/>
    </source>
</evidence>
<dbReference type="AlphaFoldDB" id="N1UJ12"/>
<evidence type="ECO:0000259" key="2">
    <source>
        <dbReference type="Pfam" id="PF00487"/>
    </source>
</evidence>
<protein>
    <submittedName>
        <fullName evidence="3">Stearoyl-CoA 9-desaturase domain protein</fullName>
    </submittedName>
</protein>
<feature type="transmembrane region" description="Helical" evidence="1">
    <location>
        <begin position="38"/>
        <end position="60"/>
    </location>
</feature>
<dbReference type="Pfam" id="PF00487">
    <property type="entry name" value="FA_desaturase"/>
    <property type="match status" value="1"/>
</dbReference>
<name>N1UJ12_LEPIR</name>
<dbReference type="CDD" id="cd01060">
    <property type="entry name" value="Membrane-FADS-like"/>
    <property type="match status" value="1"/>
</dbReference>
<dbReference type="Proteomes" id="UP000012220">
    <property type="component" value="Unassembled WGS sequence"/>
</dbReference>
<gene>
    <name evidence="3" type="ORF">LEP1GSC115_2518</name>
</gene>
<reference evidence="3 4" key="1">
    <citation type="submission" date="2013-02" db="EMBL/GenBank/DDBJ databases">
        <authorList>
            <person name="Harkins D.M."/>
            <person name="Durkin A.S."/>
            <person name="Brinkac L.M."/>
            <person name="Haft D.H."/>
            <person name="Selengut J.D."/>
            <person name="Sanka R."/>
            <person name="DePew J."/>
            <person name="Purushe J."/>
            <person name="Picardeau M."/>
            <person name="Werts C."/>
            <person name="Goarant C."/>
            <person name="Vinetz J.M."/>
            <person name="Sutton G.G."/>
            <person name="Nierman W.C."/>
            <person name="Fouts D.E."/>
        </authorList>
    </citation>
    <scope>NUCLEOTIDE SEQUENCE [LARGE SCALE GENOMIC DNA]</scope>
    <source>
        <strain evidence="3 4">200703203</strain>
    </source>
</reference>
<evidence type="ECO:0000313" key="4">
    <source>
        <dbReference type="Proteomes" id="UP000012220"/>
    </source>
</evidence>
<feature type="transmembrane region" description="Helical" evidence="1">
    <location>
        <begin position="80"/>
        <end position="99"/>
    </location>
</feature>
<dbReference type="InterPro" id="IPR005804">
    <property type="entry name" value="FA_desaturase_dom"/>
</dbReference>
<dbReference type="GO" id="GO:0006629">
    <property type="term" value="P:lipid metabolic process"/>
    <property type="evidence" value="ECO:0007669"/>
    <property type="project" value="InterPro"/>
</dbReference>
<sequence length="141" mass="17366">MSNRIQTFSFLELLSHRFENRFQYDIPKWIYVLNIFKFIESFFIPVFLFLFSTIFSYTLWALIHECVHGNFSNSRNENRFWGRFLCILFGTPFQVVKTAHLVHHKFNRSQGERIEYIEKTLVRFYFKNFYITSDFLWERIS</sequence>
<feature type="domain" description="Fatty acid desaturase" evidence="2">
    <location>
        <begin position="44"/>
        <end position="137"/>
    </location>
</feature>
<evidence type="ECO:0000256" key="1">
    <source>
        <dbReference type="SAM" id="Phobius"/>
    </source>
</evidence>
<comment type="caution">
    <text evidence="3">The sequence shown here is derived from an EMBL/GenBank/DDBJ whole genome shotgun (WGS) entry which is preliminary data.</text>
</comment>